<comment type="caution">
    <text evidence="1">The sequence shown here is derived from an EMBL/GenBank/DDBJ whole genome shotgun (WGS) entry which is preliminary data.</text>
</comment>
<dbReference type="AlphaFoldDB" id="A0A812R024"/>
<reference evidence="1" key="1">
    <citation type="submission" date="2021-02" db="EMBL/GenBank/DDBJ databases">
        <authorList>
            <person name="Dougan E. K."/>
            <person name="Rhodes N."/>
            <person name="Thang M."/>
            <person name="Chan C."/>
        </authorList>
    </citation>
    <scope>NUCLEOTIDE SEQUENCE</scope>
</reference>
<accession>A0A812R024</accession>
<dbReference type="OrthoDB" id="2016723at2759"/>
<keyword evidence="2" id="KW-1185">Reference proteome</keyword>
<dbReference type="EMBL" id="CAJNIZ010018558">
    <property type="protein sequence ID" value="CAE7412134.1"/>
    <property type="molecule type" value="Genomic_DNA"/>
</dbReference>
<name>A0A812R024_SYMPI</name>
<sequence length="422" mass="48849">MSSKFDTSKGGIYDFDVAALHDSAWQLMPPTDFVLDPPVPTDRRNASFQHPGCLFQCVHMFDKVRACYQLVQKFEKQSNHSFTWIVRSRPDLLWDTDKTELPALENLPQSAVYFAYQVKVQDGIGIFRDPVQIVPRKYADDIYDRILDRCLLRQNLREDRVWNCDTWLVQFCEERGIAMQYLRLHAVIQRLSNIEDDFHTYHDQWAQHVTNAEMILPNSIFVIGTEDEKHAARWSNTTAGLPGRAFADEGCNLVADSQFCVHTNAYLIHLRLAVYIPAANRQRQIKFGLFRTYARNIRFRGRHSRFHTNSTEFWPLLTLPYNLIELAQGVNAEHAGISYNLFRPVLMRRGDCIFWTSCAETDAPEPETWSAGEEVPGVSRCLFRRGVRPTYVRSSKSIVSFEPMISRYHSAAFTFLKQVPPL</sequence>
<evidence type="ECO:0000313" key="1">
    <source>
        <dbReference type="EMBL" id="CAE7412134.1"/>
    </source>
</evidence>
<evidence type="ECO:0000313" key="2">
    <source>
        <dbReference type="Proteomes" id="UP000649617"/>
    </source>
</evidence>
<protein>
    <submittedName>
        <fullName evidence="1">Uncharacterized protein</fullName>
    </submittedName>
</protein>
<gene>
    <name evidence="1" type="ORF">SPIL2461_LOCUS10162</name>
</gene>
<dbReference type="Proteomes" id="UP000649617">
    <property type="component" value="Unassembled WGS sequence"/>
</dbReference>
<organism evidence="1 2">
    <name type="scientific">Symbiodinium pilosum</name>
    <name type="common">Dinoflagellate</name>
    <dbReference type="NCBI Taxonomy" id="2952"/>
    <lineage>
        <taxon>Eukaryota</taxon>
        <taxon>Sar</taxon>
        <taxon>Alveolata</taxon>
        <taxon>Dinophyceae</taxon>
        <taxon>Suessiales</taxon>
        <taxon>Symbiodiniaceae</taxon>
        <taxon>Symbiodinium</taxon>
    </lineage>
</organism>
<proteinExistence type="predicted"/>